<dbReference type="SFLD" id="SFLDG01168">
    <property type="entry name" value="Ferric_reductase_subgroup_(FRE"/>
    <property type="match status" value="1"/>
</dbReference>
<dbReference type="PANTHER" id="PTHR11972">
    <property type="entry name" value="NADPH OXIDASE"/>
    <property type="match status" value="1"/>
</dbReference>
<dbReference type="InterPro" id="IPR050369">
    <property type="entry name" value="RBOH/FRE"/>
</dbReference>
<evidence type="ECO:0000256" key="7">
    <source>
        <dbReference type="SAM" id="Phobius"/>
    </source>
</evidence>
<accession>A0AAN7TUH9</accession>
<evidence type="ECO:0000259" key="8">
    <source>
        <dbReference type="PROSITE" id="PS51384"/>
    </source>
</evidence>
<feature type="transmembrane region" description="Helical" evidence="7">
    <location>
        <begin position="262"/>
        <end position="283"/>
    </location>
</feature>
<dbReference type="GO" id="GO:0006952">
    <property type="term" value="P:defense response"/>
    <property type="evidence" value="ECO:0007669"/>
    <property type="project" value="TreeGrafter"/>
</dbReference>
<dbReference type="Gene3D" id="2.40.30.10">
    <property type="entry name" value="Translation factors"/>
    <property type="match status" value="1"/>
</dbReference>
<feature type="region of interest" description="Disordered" evidence="6">
    <location>
        <begin position="11"/>
        <end position="32"/>
    </location>
</feature>
<proteinExistence type="predicted"/>
<evidence type="ECO:0000256" key="1">
    <source>
        <dbReference type="ARBA" id="ARBA00004141"/>
    </source>
</evidence>
<dbReference type="InterPro" id="IPR013121">
    <property type="entry name" value="Fe_red_NAD-bd_6"/>
</dbReference>
<keyword evidence="10" id="KW-1185">Reference proteome</keyword>
<dbReference type="GO" id="GO:0043020">
    <property type="term" value="C:NADPH oxidase complex"/>
    <property type="evidence" value="ECO:0007669"/>
    <property type="project" value="TreeGrafter"/>
</dbReference>
<dbReference type="InterPro" id="IPR013130">
    <property type="entry name" value="Fe3_Rdtase_TM_dom"/>
</dbReference>
<evidence type="ECO:0000256" key="4">
    <source>
        <dbReference type="ARBA" id="ARBA00023002"/>
    </source>
</evidence>
<evidence type="ECO:0000256" key="6">
    <source>
        <dbReference type="SAM" id="MobiDB-lite"/>
    </source>
</evidence>
<dbReference type="Pfam" id="PF08030">
    <property type="entry name" value="NAD_binding_6"/>
    <property type="match status" value="1"/>
</dbReference>
<keyword evidence="4" id="KW-0560">Oxidoreductase</keyword>
<feature type="region of interest" description="Disordered" evidence="6">
    <location>
        <begin position="117"/>
        <end position="149"/>
    </location>
</feature>
<dbReference type="SUPFAM" id="SSF52343">
    <property type="entry name" value="Ferredoxin reductase-like, C-terminal NADP-linked domain"/>
    <property type="match status" value="1"/>
</dbReference>
<gene>
    <name evidence="9" type="ORF">RB653_000026</name>
</gene>
<feature type="transmembrane region" description="Helical" evidence="7">
    <location>
        <begin position="222"/>
        <end position="242"/>
    </location>
</feature>
<dbReference type="Pfam" id="PF08022">
    <property type="entry name" value="FAD_binding_8"/>
    <property type="match status" value="1"/>
</dbReference>
<feature type="transmembrane region" description="Helical" evidence="7">
    <location>
        <begin position="356"/>
        <end position="376"/>
    </location>
</feature>
<feature type="transmembrane region" description="Helical" evidence="7">
    <location>
        <begin position="388"/>
        <end position="406"/>
    </location>
</feature>
<dbReference type="Proteomes" id="UP001344447">
    <property type="component" value="Unassembled WGS sequence"/>
</dbReference>
<dbReference type="EMBL" id="JAVFKY010000002">
    <property type="protein sequence ID" value="KAK5580014.1"/>
    <property type="molecule type" value="Genomic_DNA"/>
</dbReference>
<evidence type="ECO:0000256" key="3">
    <source>
        <dbReference type="ARBA" id="ARBA00022989"/>
    </source>
</evidence>
<reference evidence="9 10" key="1">
    <citation type="submission" date="2023-11" db="EMBL/GenBank/DDBJ databases">
        <title>Dfirmibasis_genome.</title>
        <authorList>
            <person name="Edelbroek B."/>
            <person name="Kjellin J."/>
            <person name="Jerlstrom-Hultqvist J."/>
            <person name="Soderbom F."/>
        </authorList>
    </citation>
    <scope>NUCLEOTIDE SEQUENCE [LARGE SCALE GENOMIC DNA]</scope>
    <source>
        <strain evidence="9 10">TNS-C-14</strain>
    </source>
</reference>
<dbReference type="Gene3D" id="3.40.50.80">
    <property type="entry name" value="Nucleotide-binding domain of ferredoxin-NADP reductase (FNR) module"/>
    <property type="match status" value="1"/>
</dbReference>
<comment type="caution">
    <text evidence="9">The sequence shown here is derived from an EMBL/GenBank/DDBJ whole genome shotgun (WGS) entry which is preliminary data.</text>
</comment>
<dbReference type="InterPro" id="IPR013112">
    <property type="entry name" value="FAD-bd_8"/>
</dbReference>
<keyword evidence="3 7" id="KW-1133">Transmembrane helix</keyword>
<comment type="subcellular location">
    <subcellularLocation>
        <location evidence="1">Membrane</location>
        <topology evidence="1">Multi-pass membrane protein</topology>
    </subcellularLocation>
</comment>
<dbReference type="InterPro" id="IPR039261">
    <property type="entry name" value="FNR_nucleotide-bd"/>
</dbReference>
<evidence type="ECO:0000256" key="2">
    <source>
        <dbReference type="ARBA" id="ARBA00022692"/>
    </source>
</evidence>
<dbReference type="CDD" id="cd06186">
    <property type="entry name" value="NOX_Duox_like_FAD_NADP"/>
    <property type="match status" value="1"/>
</dbReference>
<dbReference type="InterPro" id="IPR017927">
    <property type="entry name" value="FAD-bd_FR_type"/>
</dbReference>
<feature type="transmembrane region" description="Helical" evidence="7">
    <location>
        <begin position="179"/>
        <end position="202"/>
    </location>
</feature>
<feature type="domain" description="FAD-binding FR-type" evidence="8">
    <location>
        <begin position="392"/>
        <end position="523"/>
    </location>
</feature>
<dbReference type="GO" id="GO:0016175">
    <property type="term" value="F:superoxide-generating NAD(P)H oxidase activity"/>
    <property type="evidence" value="ECO:0007669"/>
    <property type="project" value="TreeGrafter"/>
</dbReference>
<sequence length="693" mass="81163">MNLNKELELQEFQNQEQQQQQQQLQDQKLDQQYKDVGISTTNDPIPYSQDDSKPFISMHEELKNLEFQNLPIPPTIQTPKVYRNTNNLVHSKNNISIPISLSQENIVKLDKVDIESNDQINSNNTNNDDNNNNNNNNNNINNNNNKNNIKNNEKIGLRNKIFKSKIFIKIRGWWWHRGIATYIMLFYIALNLGVGVHMFYNMYNHNKISEFLGLSFCFSRTAARLINLNSAVILLPVLRNFLSWLRGTIVNNYIPIDKHLNFHKLCAFMLFCCTIIHCVGHYISFKKINNDVAKINNPNEESIAGNYLNIDIGVFPDEKYLFFKSVPGITGHIMVLIFILMFTSSMWRIRRPMFEIFWYVHHLFIPYYILLCFHGYSKILKKEPQSWMWIIAPFILYSIERLIRIARGKKTVILEKAIMHPSKVLELRMKRENFNFKPGQYLFLNCPAIAYHEWHPFTITSAPDDPFISVHINIVGNWTKKLFRLLNPDNKLGVIQEDLKSTQTRGKRRILKIDGPFGAPAENFFKYRNLVLVGAGIGVTPFSSILRHLKNQNDKQTNADENHLKIKKIYFIWISRQKNSFQWFTDVLAELENDERIDSILEIHIFLTGALELDDYAKIKNAEKCHITNLHTKTLFGRPNFRSIFNQITQLHQREKVGVFYCGNKTLGKNITKNCNKFNAKNNCHLIFHKENF</sequence>
<dbReference type="SFLD" id="SFLDG01169">
    <property type="entry name" value="NADPH_oxidase_subgroup_(NOX)"/>
    <property type="match status" value="1"/>
</dbReference>
<dbReference type="SUPFAM" id="SSF63380">
    <property type="entry name" value="Riboflavin synthase domain-like"/>
    <property type="match status" value="1"/>
</dbReference>
<keyword evidence="5 7" id="KW-0472">Membrane</keyword>
<evidence type="ECO:0000313" key="9">
    <source>
        <dbReference type="EMBL" id="KAK5580014.1"/>
    </source>
</evidence>
<protein>
    <recommendedName>
        <fullName evidence="8">FAD-binding FR-type domain-containing protein</fullName>
    </recommendedName>
</protein>
<dbReference type="PROSITE" id="PS51384">
    <property type="entry name" value="FAD_FR"/>
    <property type="match status" value="1"/>
</dbReference>
<organism evidence="9 10">
    <name type="scientific">Dictyostelium firmibasis</name>
    <dbReference type="NCBI Taxonomy" id="79012"/>
    <lineage>
        <taxon>Eukaryota</taxon>
        <taxon>Amoebozoa</taxon>
        <taxon>Evosea</taxon>
        <taxon>Eumycetozoa</taxon>
        <taxon>Dictyostelia</taxon>
        <taxon>Dictyosteliales</taxon>
        <taxon>Dictyosteliaceae</taxon>
        <taxon>Dictyostelium</taxon>
    </lineage>
</organism>
<dbReference type="AlphaFoldDB" id="A0AAN7TUH9"/>
<evidence type="ECO:0000256" key="5">
    <source>
        <dbReference type="ARBA" id="ARBA00023136"/>
    </source>
</evidence>
<dbReference type="PANTHER" id="PTHR11972:SF165">
    <property type="entry name" value="SUPEROXIDE-GENERATING NADPH OXIDASE HEAVY CHAIN SUBUNIT B"/>
    <property type="match status" value="1"/>
</dbReference>
<dbReference type="SFLD" id="SFLDS00052">
    <property type="entry name" value="Ferric_Reductase_Domain"/>
    <property type="match status" value="1"/>
</dbReference>
<dbReference type="InterPro" id="IPR017938">
    <property type="entry name" value="Riboflavin_synthase-like_b-brl"/>
</dbReference>
<feature type="transmembrane region" description="Helical" evidence="7">
    <location>
        <begin position="329"/>
        <end position="349"/>
    </location>
</feature>
<dbReference type="Pfam" id="PF01794">
    <property type="entry name" value="Ferric_reduct"/>
    <property type="match status" value="1"/>
</dbReference>
<dbReference type="GO" id="GO:0042554">
    <property type="term" value="P:superoxide anion generation"/>
    <property type="evidence" value="ECO:0007669"/>
    <property type="project" value="TreeGrafter"/>
</dbReference>
<keyword evidence="2 7" id="KW-0812">Transmembrane</keyword>
<feature type="compositionally biased region" description="Low complexity" evidence="6">
    <location>
        <begin position="11"/>
        <end position="26"/>
    </location>
</feature>
<name>A0AAN7TUH9_9MYCE</name>
<evidence type="ECO:0000313" key="10">
    <source>
        <dbReference type="Proteomes" id="UP001344447"/>
    </source>
</evidence>